<gene>
    <name evidence="6" type="ORF">SAMN04488132_101405</name>
</gene>
<evidence type="ECO:0000313" key="6">
    <source>
        <dbReference type="EMBL" id="SJZ36535.1"/>
    </source>
</evidence>
<name>A0A1T4K2J1_9BACT</name>
<dbReference type="SUPFAM" id="SSF56601">
    <property type="entry name" value="beta-lactamase/transpeptidase-like"/>
    <property type="match status" value="1"/>
</dbReference>
<evidence type="ECO:0000313" key="7">
    <source>
        <dbReference type="Proteomes" id="UP000190888"/>
    </source>
</evidence>
<evidence type="ECO:0000256" key="2">
    <source>
        <dbReference type="ARBA" id="ARBA00009009"/>
    </source>
</evidence>
<feature type="chain" id="PRO_5012413888" description="beta-lactamase" evidence="4">
    <location>
        <begin position="24"/>
        <end position="302"/>
    </location>
</feature>
<evidence type="ECO:0000259" key="5">
    <source>
        <dbReference type="Pfam" id="PF13354"/>
    </source>
</evidence>
<dbReference type="InterPro" id="IPR012338">
    <property type="entry name" value="Beta-lactam/transpept-like"/>
</dbReference>
<dbReference type="EMBL" id="FUWH01000001">
    <property type="protein sequence ID" value="SJZ36535.1"/>
    <property type="molecule type" value="Genomic_DNA"/>
</dbReference>
<sequence length="302" mass="33576">MRRRFHPFLFIITCLMLSAQSMAATNHRQDSTLTQKIQQLLSGQQGVFAVAFKDLATGETILINEKTMFHAASTMKTPVMIELYKQAAAGTFSLQDSALVRNEFKSIVDGSLYRLDSAVDSQRELYRREGERLSLNELIYQMIIRSGNLATNILIEILDGKKITATMRELGAPDIQVLRGVEDQKAFDQGLNNTTTAYDQMKIYEALANGKAVNKDASDAMIRILLDQQHNTVIPALLPKDVKVAHKTGSITSVHHDAGIVFLPDGRKYVLALLSAKFTSDKEATGAMARVSQLVYRYMTGK</sequence>
<dbReference type="InterPro" id="IPR000871">
    <property type="entry name" value="Beta-lactam_class-A"/>
</dbReference>
<reference evidence="6 7" key="1">
    <citation type="submission" date="2017-02" db="EMBL/GenBank/DDBJ databases">
        <authorList>
            <person name="Peterson S.W."/>
        </authorList>
    </citation>
    <scope>NUCLEOTIDE SEQUENCE [LARGE SCALE GENOMIC DNA]</scope>
    <source>
        <strain evidence="6 7">DSM 22335</strain>
    </source>
</reference>
<dbReference type="OrthoDB" id="9772863at2"/>
<dbReference type="GO" id="GO:0008800">
    <property type="term" value="F:beta-lactamase activity"/>
    <property type="evidence" value="ECO:0007669"/>
    <property type="project" value="UniProtKB-EC"/>
</dbReference>
<keyword evidence="4" id="KW-0732">Signal</keyword>
<dbReference type="STRING" id="413434.SAMN04488132_101405"/>
<dbReference type="PANTHER" id="PTHR35333:SF3">
    <property type="entry name" value="BETA-LACTAMASE-TYPE TRANSPEPTIDASE FOLD CONTAINING PROTEIN"/>
    <property type="match status" value="1"/>
</dbReference>
<dbReference type="Proteomes" id="UP000190888">
    <property type="component" value="Unassembled WGS sequence"/>
</dbReference>
<dbReference type="AlphaFoldDB" id="A0A1T4K2J1"/>
<dbReference type="InterPro" id="IPR045155">
    <property type="entry name" value="Beta-lactam_cat"/>
</dbReference>
<evidence type="ECO:0000256" key="1">
    <source>
        <dbReference type="ARBA" id="ARBA00001526"/>
    </source>
</evidence>
<dbReference type="GO" id="GO:0030655">
    <property type="term" value="P:beta-lactam antibiotic catabolic process"/>
    <property type="evidence" value="ECO:0007669"/>
    <property type="project" value="InterPro"/>
</dbReference>
<organism evidence="6 7">
    <name type="scientific">Sediminibacterium ginsengisoli</name>
    <dbReference type="NCBI Taxonomy" id="413434"/>
    <lineage>
        <taxon>Bacteria</taxon>
        <taxon>Pseudomonadati</taxon>
        <taxon>Bacteroidota</taxon>
        <taxon>Chitinophagia</taxon>
        <taxon>Chitinophagales</taxon>
        <taxon>Chitinophagaceae</taxon>
        <taxon>Sediminibacterium</taxon>
    </lineage>
</organism>
<dbReference type="EC" id="3.5.2.6" evidence="3"/>
<protein>
    <recommendedName>
        <fullName evidence="3">beta-lactamase</fullName>
        <ecNumber evidence="3">3.5.2.6</ecNumber>
    </recommendedName>
</protein>
<feature type="domain" description="Beta-lactamase class A catalytic" evidence="5">
    <location>
        <begin position="50"/>
        <end position="274"/>
    </location>
</feature>
<dbReference type="PANTHER" id="PTHR35333">
    <property type="entry name" value="BETA-LACTAMASE"/>
    <property type="match status" value="1"/>
</dbReference>
<comment type="catalytic activity">
    <reaction evidence="1">
        <text>a beta-lactam + H2O = a substituted beta-amino acid</text>
        <dbReference type="Rhea" id="RHEA:20401"/>
        <dbReference type="ChEBI" id="CHEBI:15377"/>
        <dbReference type="ChEBI" id="CHEBI:35627"/>
        <dbReference type="ChEBI" id="CHEBI:140347"/>
        <dbReference type="EC" id="3.5.2.6"/>
    </reaction>
</comment>
<dbReference type="GO" id="GO:0046677">
    <property type="term" value="P:response to antibiotic"/>
    <property type="evidence" value="ECO:0007669"/>
    <property type="project" value="InterPro"/>
</dbReference>
<evidence type="ECO:0000256" key="4">
    <source>
        <dbReference type="SAM" id="SignalP"/>
    </source>
</evidence>
<comment type="similarity">
    <text evidence="2">Belongs to the class-A beta-lactamase family.</text>
</comment>
<accession>A0A1T4K2J1</accession>
<evidence type="ECO:0000256" key="3">
    <source>
        <dbReference type="ARBA" id="ARBA00012865"/>
    </source>
</evidence>
<keyword evidence="7" id="KW-1185">Reference proteome</keyword>
<dbReference type="Gene3D" id="3.40.710.10">
    <property type="entry name" value="DD-peptidase/beta-lactamase superfamily"/>
    <property type="match status" value="1"/>
</dbReference>
<dbReference type="Pfam" id="PF13354">
    <property type="entry name" value="Beta-lactamase2"/>
    <property type="match status" value="1"/>
</dbReference>
<feature type="signal peptide" evidence="4">
    <location>
        <begin position="1"/>
        <end position="23"/>
    </location>
</feature>
<proteinExistence type="inferred from homology"/>